<keyword evidence="2" id="KW-1185">Reference proteome</keyword>
<reference evidence="1 2" key="1">
    <citation type="submission" date="2023-12" db="EMBL/GenBank/DDBJ databases">
        <title>Chromobacterium sp. strain TRC.1.1.SA producing antimicrobial pigment.</title>
        <authorList>
            <person name="Verma N."/>
            <person name="Choksket S."/>
            <person name="Pinnaka A.K."/>
            <person name="Korpole S."/>
        </authorList>
    </citation>
    <scope>NUCLEOTIDE SEQUENCE [LARGE SCALE GENOMIC DNA]</scope>
    <source>
        <strain evidence="1 2">TRC1.1.SA</strain>
    </source>
</reference>
<evidence type="ECO:0000313" key="2">
    <source>
        <dbReference type="Proteomes" id="UP001405405"/>
    </source>
</evidence>
<dbReference type="RefSeq" id="WP_346788651.1">
    <property type="nucleotide sequence ID" value="NZ_JAYFSJ010000007.1"/>
</dbReference>
<name>A0ABV0CK27_9NEIS</name>
<sequence>MFAPDKMVAVDRGKAAFCRHDMTFDFWRVVFAGGIDLEQASLV</sequence>
<organism evidence="1 2">
    <name type="scientific">Chromobacterium indicum</name>
    <dbReference type="NCBI Taxonomy" id="3110228"/>
    <lineage>
        <taxon>Bacteria</taxon>
        <taxon>Pseudomonadati</taxon>
        <taxon>Pseudomonadota</taxon>
        <taxon>Betaproteobacteria</taxon>
        <taxon>Neisseriales</taxon>
        <taxon>Chromobacteriaceae</taxon>
        <taxon>Chromobacterium</taxon>
    </lineage>
</organism>
<dbReference type="Proteomes" id="UP001405405">
    <property type="component" value="Unassembled WGS sequence"/>
</dbReference>
<comment type="caution">
    <text evidence="1">The sequence shown here is derived from an EMBL/GenBank/DDBJ whole genome shotgun (WGS) entry which is preliminary data.</text>
</comment>
<protein>
    <submittedName>
        <fullName evidence="1">Uncharacterized protein</fullName>
    </submittedName>
</protein>
<evidence type="ECO:0000313" key="1">
    <source>
        <dbReference type="EMBL" id="MEN7431364.1"/>
    </source>
</evidence>
<accession>A0ABV0CK27</accession>
<gene>
    <name evidence="1" type="ORF">VA599_11440</name>
</gene>
<dbReference type="EMBL" id="JAYFSJ010000007">
    <property type="protein sequence ID" value="MEN7431364.1"/>
    <property type="molecule type" value="Genomic_DNA"/>
</dbReference>
<proteinExistence type="predicted"/>